<dbReference type="Proteomes" id="UP001249851">
    <property type="component" value="Unassembled WGS sequence"/>
</dbReference>
<dbReference type="GO" id="GO:0016020">
    <property type="term" value="C:membrane"/>
    <property type="evidence" value="ECO:0007669"/>
    <property type="project" value="UniProtKB-SubCell"/>
</dbReference>
<evidence type="ECO:0000256" key="2">
    <source>
        <dbReference type="ARBA" id="ARBA00022448"/>
    </source>
</evidence>
<proteinExistence type="predicted"/>
<feature type="transmembrane region" description="Helical" evidence="6">
    <location>
        <begin position="127"/>
        <end position="146"/>
    </location>
</feature>
<dbReference type="Gene3D" id="1.20.1250.20">
    <property type="entry name" value="MFS general substrate transporter like domains"/>
    <property type="match status" value="1"/>
</dbReference>
<sequence length="285" mass="30909">MLIAIVLNYLFLEETLVKSENVETDELFPMKSTDQLDNQDGLNEAGNLETSEIGGTEEFDSPPVDEDLEILIKSNVDSKTPQNCQSACCCCNTWGCCKALRRSKLAILLSSNKILKHGGLDFSTNQIGTALLVVSVPLLVLHIILYPKFERRLGAIRSVIFSYDGIIKRPTVLWPLLLVILLFMKLNTGFAFSSTGILVNNTVGSELLCSVNGLAATGASISRAVAPVVAGSTFAWSINHGFKPGFSLNVCFAFLLLTIGGVLTIGFSCFLPEGLNRRQTLAMKV</sequence>
<accession>A0AAD9R6S1</accession>
<gene>
    <name evidence="8" type="ORF">P5673_000218</name>
</gene>
<keyword evidence="7" id="KW-0732">Signal</keyword>
<dbReference type="PANTHER" id="PTHR23504:SF15">
    <property type="entry name" value="MAJOR FACILITATOR SUPERFAMILY (MFS) PROFILE DOMAIN-CONTAINING PROTEIN"/>
    <property type="match status" value="1"/>
</dbReference>
<name>A0AAD9R6S1_ACRCE</name>
<evidence type="ECO:0000313" key="9">
    <source>
        <dbReference type="Proteomes" id="UP001249851"/>
    </source>
</evidence>
<evidence type="ECO:0000256" key="5">
    <source>
        <dbReference type="ARBA" id="ARBA00023136"/>
    </source>
</evidence>
<evidence type="ECO:0000256" key="3">
    <source>
        <dbReference type="ARBA" id="ARBA00022692"/>
    </source>
</evidence>
<keyword evidence="3 6" id="KW-0812">Transmembrane</keyword>
<keyword evidence="9" id="KW-1185">Reference proteome</keyword>
<keyword evidence="4 6" id="KW-1133">Transmembrane helix</keyword>
<evidence type="ECO:0000313" key="8">
    <source>
        <dbReference type="EMBL" id="KAK2574091.1"/>
    </source>
</evidence>
<comment type="caution">
    <text evidence="8">The sequence shown here is derived from an EMBL/GenBank/DDBJ whole genome shotgun (WGS) entry which is preliminary data.</text>
</comment>
<organism evidence="8 9">
    <name type="scientific">Acropora cervicornis</name>
    <name type="common">Staghorn coral</name>
    <dbReference type="NCBI Taxonomy" id="6130"/>
    <lineage>
        <taxon>Eukaryota</taxon>
        <taxon>Metazoa</taxon>
        <taxon>Cnidaria</taxon>
        <taxon>Anthozoa</taxon>
        <taxon>Hexacorallia</taxon>
        <taxon>Scleractinia</taxon>
        <taxon>Astrocoeniina</taxon>
        <taxon>Acroporidae</taxon>
        <taxon>Acropora</taxon>
    </lineage>
</organism>
<evidence type="ECO:0000256" key="1">
    <source>
        <dbReference type="ARBA" id="ARBA00004141"/>
    </source>
</evidence>
<feature type="transmembrane region" description="Helical" evidence="6">
    <location>
        <begin position="246"/>
        <end position="271"/>
    </location>
</feature>
<dbReference type="PANTHER" id="PTHR23504">
    <property type="entry name" value="MAJOR FACILITATOR SUPERFAMILY DOMAIN-CONTAINING PROTEIN 10"/>
    <property type="match status" value="1"/>
</dbReference>
<keyword evidence="2" id="KW-0813">Transport</keyword>
<dbReference type="SUPFAM" id="SSF103473">
    <property type="entry name" value="MFS general substrate transporter"/>
    <property type="match status" value="1"/>
</dbReference>
<evidence type="ECO:0000256" key="4">
    <source>
        <dbReference type="ARBA" id="ARBA00022989"/>
    </source>
</evidence>
<dbReference type="AlphaFoldDB" id="A0AAD9R6S1"/>
<protein>
    <submittedName>
        <fullName evidence="8">Protein ZINC INDUCED FACILITATOR 1</fullName>
    </submittedName>
</protein>
<evidence type="ECO:0000256" key="7">
    <source>
        <dbReference type="SAM" id="SignalP"/>
    </source>
</evidence>
<dbReference type="InterPro" id="IPR036259">
    <property type="entry name" value="MFS_trans_sf"/>
</dbReference>
<reference evidence="8" key="1">
    <citation type="journal article" date="2023" name="G3 (Bethesda)">
        <title>Whole genome assembly and annotation of the endangered Caribbean coral Acropora cervicornis.</title>
        <authorList>
            <person name="Selwyn J.D."/>
            <person name="Vollmer S.V."/>
        </authorList>
    </citation>
    <scope>NUCLEOTIDE SEQUENCE</scope>
    <source>
        <strain evidence="8">K2</strain>
    </source>
</reference>
<evidence type="ECO:0000256" key="6">
    <source>
        <dbReference type="SAM" id="Phobius"/>
    </source>
</evidence>
<reference evidence="8" key="2">
    <citation type="journal article" date="2023" name="Science">
        <title>Genomic signatures of disease resistance in endangered staghorn corals.</title>
        <authorList>
            <person name="Vollmer S.V."/>
            <person name="Selwyn J.D."/>
            <person name="Despard B.A."/>
            <person name="Roesel C.L."/>
        </authorList>
    </citation>
    <scope>NUCLEOTIDE SEQUENCE</scope>
    <source>
        <strain evidence="8">K2</strain>
    </source>
</reference>
<feature type="signal peptide" evidence="7">
    <location>
        <begin position="1"/>
        <end position="19"/>
    </location>
</feature>
<keyword evidence="5 6" id="KW-0472">Membrane</keyword>
<feature type="transmembrane region" description="Helical" evidence="6">
    <location>
        <begin position="166"/>
        <end position="184"/>
    </location>
</feature>
<dbReference type="EMBL" id="JARQWQ010000001">
    <property type="protein sequence ID" value="KAK2574091.1"/>
    <property type="molecule type" value="Genomic_DNA"/>
</dbReference>
<comment type="subcellular location">
    <subcellularLocation>
        <location evidence="1">Membrane</location>
        <topology evidence="1">Multi-pass membrane protein</topology>
    </subcellularLocation>
</comment>
<feature type="chain" id="PRO_5042249950" evidence="7">
    <location>
        <begin position="20"/>
        <end position="285"/>
    </location>
</feature>